<proteinExistence type="predicted"/>
<comment type="caution">
    <text evidence="3">The sequence shown here is derived from an EMBL/GenBank/DDBJ whole genome shotgun (WGS) entry which is preliminary data.</text>
</comment>
<keyword evidence="2" id="KW-0812">Transmembrane</keyword>
<organism evidence="3 4">
    <name type="scientific">Tricholomella constricta</name>
    <dbReference type="NCBI Taxonomy" id="117010"/>
    <lineage>
        <taxon>Eukaryota</taxon>
        <taxon>Fungi</taxon>
        <taxon>Dikarya</taxon>
        <taxon>Basidiomycota</taxon>
        <taxon>Agaricomycotina</taxon>
        <taxon>Agaricomycetes</taxon>
        <taxon>Agaricomycetidae</taxon>
        <taxon>Agaricales</taxon>
        <taxon>Tricholomatineae</taxon>
        <taxon>Lyophyllaceae</taxon>
        <taxon>Tricholomella</taxon>
    </lineage>
</organism>
<accession>A0A8H5LWQ0</accession>
<reference evidence="3 4" key="1">
    <citation type="journal article" date="2020" name="ISME J.">
        <title>Uncovering the hidden diversity of litter-decomposition mechanisms in mushroom-forming fungi.</title>
        <authorList>
            <person name="Floudas D."/>
            <person name="Bentzer J."/>
            <person name="Ahren D."/>
            <person name="Johansson T."/>
            <person name="Persson P."/>
            <person name="Tunlid A."/>
        </authorList>
    </citation>
    <scope>NUCLEOTIDE SEQUENCE [LARGE SCALE GENOMIC DNA]</scope>
    <source>
        <strain evidence="3 4">CBS 661.87</strain>
    </source>
</reference>
<gene>
    <name evidence="3" type="ORF">D9615_009258</name>
</gene>
<dbReference type="Proteomes" id="UP000565441">
    <property type="component" value="Unassembled WGS sequence"/>
</dbReference>
<evidence type="ECO:0000313" key="3">
    <source>
        <dbReference type="EMBL" id="KAF5372368.1"/>
    </source>
</evidence>
<keyword evidence="2" id="KW-0472">Membrane</keyword>
<feature type="transmembrane region" description="Helical" evidence="2">
    <location>
        <begin position="64"/>
        <end position="86"/>
    </location>
</feature>
<protein>
    <submittedName>
        <fullName evidence="3">Uncharacterized protein</fullName>
    </submittedName>
</protein>
<evidence type="ECO:0000256" key="1">
    <source>
        <dbReference type="SAM" id="MobiDB-lite"/>
    </source>
</evidence>
<name>A0A8H5LWQ0_9AGAR</name>
<sequence length="135" mass="15128">MIGGPVAMPPGRSRPRGHSATTTTKMELPVLNLPFISQFSALHQSCIFAFLLIVSYLHRGARYLVSGLILAFVGYKAIVPISLWSYKIFKWIAMFGFYITYFQTGVGFIMTGIGGVIMFLENLAKDERMRQGQQQ</sequence>
<dbReference type="OrthoDB" id="3041984at2759"/>
<keyword evidence="4" id="KW-1185">Reference proteome</keyword>
<evidence type="ECO:0000313" key="4">
    <source>
        <dbReference type="Proteomes" id="UP000565441"/>
    </source>
</evidence>
<feature type="transmembrane region" description="Helical" evidence="2">
    <location>
        <begin position="35"/>
        <end position="57"/>
    </location>
</feature>
<dbReference type="AlphaFoldDB" id="A0A8H5LWQ0"/>
<evidence type="ECO:0000256" key="2">
    <source>
        <dbReference type="SAM" id="Phobius"/>
    </source>
</evidence>
<dbReference type="EMBL" id="JAACJP010000043">
    <property type="protein sequence ID" value="KAF5372368.1"/>
    <property type="molecule type" value="Genomic_DNA"/>
</dbReference>
<feature type="transmembrane region" description="Helical" evidence="2">
    <location>
        <begin position="98"/>
        <end position="120"/>
    </location>
</feature>
<feature type="region of interest" description="Disordered" evidence="1">
    <location>
        <begin position="1"/>
        <end position="21"/>
    </location>
</feature>
<keyword evidence="2" id="KW-1133">Transmembrane helix</keyword>